<dbReference type="NCBIfam" id="TIGR01549">
    <property type="entry name" value="HAD-SF-IA-v1"/>
    <property type="match status" value="1"/>
</dbReference>
<dbReference type="InterPro" id="IPR036412">
    <property type="entry name" value="HAD-like_sf"/>
</dbReference>
<dbReference type="Gene3D" id="1.10.150.520">
    <property type="match status" value="1"/>
</dbReference>
<organism evidence="5 6">
    <name type="scientific">Odinarchaeota yellowstonii (strain LCB_4)</name>
    <dbReference type="NCBI Taxonomy" id="1841599"/>
    <lineage>
        <taxon>Archaea</taxon>
        <taxon>Promethearchaeati</taxon>
        <taxon>Candidatus Odinarchaeota</taxon>
        <taxon>Candidatus Odinarchaeia</taxon>
        <taxon>Candidatus Odinarchaeales</taxon>
        <taxon>Candidatus Odinarchaeaceae</taxon>
        <taxon>Candidatus Odinarchaeum</taxon>
    </lineage>
</organism>
<dbReference type="EMBL" id="CP091871">
    <property type="protein sequence ID" value="WEU40106.1"/>
    <property type="molecule type" value="Genomic_DNA"/>
</dbReference>
<dbReference type="PANTHER" id="PTHR46470:SF4">
    <property type="entry name" value="5-AMINO-6-(5-PHOSPHO-D-RIBITYLAMINO)URACIL PHOSPHATASE YIGB"/>
    <property type="match status" value="1"/>
</dbReference>
<evidence type="ECO:0000256" key="2">
    <source>
        <dbReference type="ARBA" id="ARBA00007958"/>
    </source>
</evidence>
<evidence type="ECO:0000256" key="1">
    <source>
        <dbReference type="ARBA" id="ARBA00001946"/>
    </source>
</evidence>
<dbReference type="Pfam" id="PF00702">
    <property type="entry name" value="Hydrolase"/>
    <property type="match status" value="1"/>
</dbReference>
<dbReference type="GO" id="GO:0044281">
    <property type="term" value="P:small molecule metabolic process"/>
    <property type="evidence" value="ECO:0007669"/>
    <property type="project" value="UniProtKB-ARBA"/>
</dbReference>
<reference evidence="5" key="1">
    <citation type="journal article" date="2017" name="Nature">
        <title>Asgard archaea illuminate the origin of eukaryotic cellular complexity.</title>
        <authorList>
            <person name="Zaremba-Niedzwiedzka K."/>
            <person name="Caceres E.F."/>
            <person name="Saw J.H."/>
            <person name="Backstrom D."/>
            <person name="Juzokaite L."/>
            <person name="Vancaester E."/>
            <person name="Seitz K.W."/>
            <person name="Anantharaman K."/>
            <person name="Starnawski P."/>
            <person name="Kjeldsen K.U."/>
            <person name="Scott M.B."/>
            <person name="Nunoura T."/>
            <person name="Banfield J.F."/>
            <person name="Schramm A."/>
            <person name="Baker B.J."/>
            <person name="Spang A."/>
            <person name="Ettema T.J.G."/>
        </authorList>
    </citation>
    <scope>NUCLEOTIDE SEQUENCE</scope>
    <source>
        <strain evidence="5">LCB_4</strain>
    </source>
</reference>
<dbReference type="SUPFAM" id="SSF56784">
    <property type="entry name" value="HAD-like"/>
    <property type="match status" value="1"/>
</dbReference>
<dbReference type="InterPro" id="IPR023214">
    <property type="entry name" value="HAD_sf"/>
</dbReference>
<dbReference type="Proteomes" id="UP000186851">
    <property type="component" value="Chromosome"/>
</dbReference>
<name>A0AAF0IB86_ODILC</name>
<comment type="cofactor">
    <cofactor evidence="1">
        <name>Mg(2+)</name>
        <dbReference type="ChEBI" id="CHEBI:18420"/>
    </cofactor>
</comment>
<sequence>MAMVKVVSFDVDGTLATRKYADLIWEEAIPKLYAEKHGVSFEEAKSFIIKEYEKIGDQRVEWYQISYWFNRFGLTGYDELLNKYEGVITYYPEVDAVLKNLAEKFDLIIVSNSAVEFLERTTKNIRKYFRRIFSASTDFNSTKSDPGVFKKVCFELNIDSNEIAHVGDNWVQDYLIPRRVGVKSYYLDRDGVKAGRFTVKDLNDFHRRVLNLIKRLK</sequence>
<proteinExistence type="inferred from homology"/>
<accession>A0AAF0IB86</accession>
<keyword evidence="3 5" id="KW-0378">Hydrolase</keyword>
<dbReference type="KEGG" id="oyw:OdinLCB4_006455"/>
<dbReference type="SFLD" id="SFLDS00003">
    <property type="entry name" value="Haloacid_Dehalogenase"/>
    <property type="match status" value="1"/>
</dbReference>
<dbReference type="Gene3D" id="3.40.50.1000">
    <property type="entry name" value="HAD superfamily/HAD-like"/>
    <property type="match status" value="1"/>
</dbReference>
<dbReference type="PANTHER" id="PTHR46470">
    <property type="entry name" value="N-ACYLNEURAMINATE-9-PHOSPHATASE"/>
    <property type="match status" value="1"/>
</dbReference>
<protein>
    <submittedName>
        <fullName evidence="5">HAD family hydrolase</fullName>
    </submittedName>
</protein>
<dbReference type="AlphaFoldDB" id="A0AAF0IB86"/>
<evidence type="ECO:0000256" key="3">
    <source>
        <dbReference type="ARBA" id="ARBA00022801"/>
    </source>
</evidence>
<comment type="similarity">
    <text evidence="2">Belongs to the HAD-like hydrolase superfamily.</text>
</comment>
<evidence type="ECO:0000256" key="4">
    <source>
        <dbReference type="ARBA" id="ARBA00022842"/>
    </source>
</evidence>
<dbReference type="InterPro" id="IPR051400">
    <property type="entry name" value="HAD-like_hydrolase"/>
</dbReference>
<reference evidence="5" key="2">
    <citation type="journal article" date="2022" name="Nat. Microbiol.">
        <title>A closed Candidatus Odinarchaeum chromosome exposes Asgard archaeal viruses.</title>
        <authorList>
            <person name="Tamarit D."/>
            <person name="Caceres E.F."/>
            <person name="Krupovic M."/>
            <person name="Nijland R."/>
            <person name="Eme L."/>
            <person name="Robinson N.P."/>
            <person name="Ettema T.J.G."/>
        </authorList>
    </citation>
    <scope>NUCLEOTIDE SEQUENCE</scope>
    <source>
        <strain evidence="5">LCB_4</strain>
    </source>
</reference>
<evidence type="ECO:0000313" key="6">
    <source>
        <dbReference type="Proteomes" id="UP000186851"/>
    </source>
</evidence>
<dbReference type="GO" id="GO:0016787">
    <property type="term" value="F:hydrolase activity"/>
    <property type="evidence" value="ECO:0007669"/>
    <property type="project" value="UniProtKB-KW"/>
</dbReference>
<keyword evidence="4" id="KW-0460">Magnesium</keyword>
<evidence type="ECO:0000313" key="5">
    <source>
        <dbReference type="EMBL" id="WEU40106.1"/>
    </source>
</evidence>
<dbReference type="InterPro" id="IPR006439">
    <property type="entry name" value="HAD-SF_hydro_IA"/>
</dbReference>
<dbReference type="SFLD" id="SFLDG01129">
    <property type="entry name" value="C1.5:_HAD__Beta-PGM__Phosphata"/>
    <property type="match status" value="1"/>
</dbReference>
<gene>
    <name evidence="5" type="ORF">OdinLCB4_006455</name>
</gene>